<accession>A0AAD9V0J8</accession>
<reference evidence="1" key="2">
    <citation type="journal article" date="2023" name="Science">
        <title>Genomic signatures of disease resistance in endangered staghorn corals.</title>
        <authorList>
            <person name="Vollmer S.V."/>
            <person name="Selwyn J.D."/>
            <person name="Despard B.A."/>
            <person name="Roesel C.L."/>
        </authorList>
    </citation>
    <scope>NUCLEOTIDE SEQUENCE</scope>
    <source>
        <strain evidence="1">K2</strain>
    </source>
</reference>
<organism evidence="1 2">
    <name type="scientific">Acropora cervicornis</name>
    <name type="common">Staghorn coral</name>
    <dbReference type="NCBI Taxonomy" id="6130"/>
    <lineage>
        <taxon>Eukaryota</taxon>
        <taxon>Metazoa</taxon>
        <taxon>Cnidaria</taxon>
        <taxon>Anthozoa</taxon>
        <taxon>Hexacorallia</taxon>
        <taxon>Scleractinia</taxon>
        <taxon>Astrocoeniina</taxon>
        <taxon>Acroporidae</taxon>
        <taxon>Acropora</taxon>
    </lineage>
</organism>
<sequence>MYACGLMQKMLNKEAMSQRNKNNFLTTEDTLVALKVANSRVQCRQSNKEVAGCNTTKSNCQGSIRRGRSESCSFFSKEKSHPPPSWITRGLTENFTEVQFQKKWSQIWLSLKTDRQLKSDISNGVSLKRHSNYYSYNFRSLCVQRSCHF</sequence>
<keyword evidence="2" id="KW-1185">Reference proteome</keyword>
<protein>
    <submittedName>
        <fullName evidence="1">Uncharacterized protein</fullName>
    </submittedName>
</protein>
<dbReference type="AlphaFoldDB" id="A0AAD9V0J8"/>
<comment type="caution">
    <text evidence="1">The sequence shown here is derived from an EMBL/GenBank/DDBJ whole genome shotgun (WGS) entry which is preliminary data.</text>
</comment>
<dbReference type="EMBL" id="JARQWQ010000053">
    <property type="protein sequence ID" value="KAK2556864.1"/>
    <property type="molecule type" value="Genomic_DNA"/>
</dbReference>
<proteinExistence type="predicted"/>
<evidence type="ECO:0000313" key="2">
    <source>
        <dbReference type="Proteomes" id="UP001249851"/>
    </source>
</evidence>
<reference evidence="1" key="1">
    <citation type="journal article" date="2023" name="G3 (Bethesda)">
        <title>Whole genome assembly and annotation of the endangered Caribbean coral Acropora cervicornis.</title>
        <authorList>
            <person name="Selwyn J.D."/>
            <person name="Vollmer S.V."/>
        </authorList>
    </citation>
    <scope>NUCLEOTIDE SEQUENCE</scope>
    <source>
        <strain evidence="1">K2</strain>
    </source>
</reference>
<gene>
    <name evidence="1" type="ORF">P5673_021076</name>
</gene>
<dbReference type="Proteomes" id="UP001249851">
    <property type="component" value="Unassembled WGS sequence"/>
</dbReference>
<evidence type="ECO:0000313" key="1">
    <source>
        <dbReference type="EMBL" id="KAK2556864.1"/>
    </source>
</evidence>
<name>A0AAD9V0J8_ACRCE</name>